<reference evidence="1" key="1">
    <citation type="journal article" date="2014" name="Front. Microbiol.">
        <title>High frequency of phylogenetically diverse reductive dehalogenase-homologous genes in deep subseafloor sedimentary metagenomes.</title>
        <authorList>
            <person name="Kawai M."/>
            <person name="Futagami T."/>
            <person name="Toyoda A."/>
            <person name="Takaki Y."/>
            <person name="Nishi S."/>
            <person name="Hori S."/>
            <person name="Arai W."/>
            <person name="Tsubouchi T."/>
            <person name="Morono Y."/>
            <person name="Uchiyama I."/>
            <person name="Ito T."/>
            <person name="Fujiyama A."/>
            <person name="Inagaki F."/>
            <person name="Takami H."/>
        </authorList>
    </citation>
    <scope>NUCLEOTIDE SEQUENCE</scope>
    <source>
        <strain evidence="1">Expedition CK06-06</strain>
    </source>
</reference>
<feature type="non-terminal residue" evidence="1">
    <location>
        <position position="1"/>
    </location>
</feature>
<proteinExistence type="predicted"/>
<name>X1BTJ8_9ZZZZ</name>
<protein>
    <submittedName>
        <fullName evidence="1">Uncharacterized protein</fullName>
    </submittedName>
</protein>
<organism evidence="1">
    <name type="scientific">marine sediment metagenome</name>
    <dbReference type="NCBI Taxonomy" id="412755"/>
    <lineage>
        <taxon>unclassified sequences</taxon>
        <taxon>metagenomes</taxon>
        <taxon>ecological metagenomes</taxon>
    </lineage>
</organism>
<accession>X1BTJ8</accession>
<sequence length="132" mass="16008">TKSLSLKEYNNFFSYTKKKNSWKTINLLDSINLIINFYKTITILEKKLIPNKNTKLNSNNSLFYEIIIDKMIKDEKNFETNNDFRQSIWSCAISFLLREKIDTKDIKTHKHLNLIFKNNWIKHFNLIFYQEF</sequence>
<evidence type="ECO:0000313" key="1">
    <source>
        <dbReference type="EMBL" id="GAG84467.1"/>
    </source>
</evidence>
<dbReference type="EMBL" id="BART01019305">
    <property type="protein sequence ID" value="GAG84467.1"/>
    <property type="molecule type" value="Genomic_DNA"/>
</dbReference>
<dbReference type="AlphaFoldDB" id="X1BTJ8"/>
<comment type="caution">
    <text evidence="1">The sequence shown here is derived from an EMBL/GenBank/DDBJ whole genome shotgun (WGS) entry which is preliminary data.</text>
</comment>
<gene>
    <name evidence="1" type="ORF">S01H4_36165</name>
</gene>